<evidence type="ECO:0000313" key="2">
    <source>
        <dbReference type="EMBL" id="MCK9798461.1"/>
    </source>
</evidence>
<dbReference type="AlphaFoldDB" id="A0A9X1YVP3"/>
<feature type="transmembrane region" description="Helical" evidence="1">
    <location>
        <begin position="72"/>
        <end position="96"/>
    </location>
</feature>
<reference evidence="2 3" key="2">
    <citation type="journal article" date="2023" name="Plant Pathol.">
        <title>Dismantling and reorganizing Pseudomonas marginalis sensu#lato.</title>
        <authorList>
            <person name="Sawada H."/>
            <person name="Fujikawa T."/>
            <person name="Satou M."/>
        </authorList>
    </citation>
    <scope>NUCLEOTIDE SEQUENCE [LARGE SCALE GENOMIC DNA]</scope>
    <source>
        <strain evidence="2 3">MAFF 302030</strain>
    </source>
</reference>
<feature type="transmembrane region" description="Helical" evidence="1">
    <location>
        <begin position="27"/>
        <end position="52"/>
    </location>
</feature>
<proteinExistence type="predicted"/>
<comment type="caution">
    <text evidence="2">The sequence shown here is derived from an EMBL/GenBank/DDBJ whole genome shotgun (WGS) entry which is preliminary data.</text>
</comment>
<keyword evidence="1" id="KW-0472">Membrane</keyword>
<organism evidence="2 3">
    <name type="scientific">Pseudomonas morbosilactucae</name>
    <dbReference type="NCBI Taxonomy" id="2938197"/>
    <lineage>
        <taxon>Bacteria</taxon>
        <taxon>Pseudomonadati</taxon>
        <taxon>Pseudomonadota</taxon>
        <taxon>Gammaproteobacteria</taxon>
        <taxon>Pseudomonadales</taxon>
        <taxon>Pseudomonadaceae</taxon>
        <taxon>Pseudomonas</taxon>
    </lineage>
</organism>
<reference evidence="2 3" key="1">
    <citation type="journal article" date="2022" name="Int. J. Syst. Evol. Microbiol.">
        <title>Pseudomonas aegrilactucae sp. nov. and Pseudomonas morbosilactucae sp. nov., pathogens causing bacterial rot of lettuce in Japan.</title>
        <authorList>
            <person name="Sawada H."/>
            <person name="Fujikawa T."/>
            <person name="Satou M."/>
        </authorList>
    </citation>
    <scope>NUCLEOTIDE SEQUENCE [LARGE SCALE GENOMIC DNA]</scope>
    <source>
        <strain evidence="2 3">MAFF 302030</strain>
    </source>
</reference>
<keyword evidence="1" id="KW-1133">Transmembrane helix</keyword>
<protein>
    <submittedName>
        <fullName evidence="2">Uncharacterized protein</fullName>
    </submittedName>
</protein>
<accession>A0A9X1YVP3</accession>
<gene>
    <name evidence="2" type="ORF">M1B34_12170</name>
</gene>
<name>A0A9X1YVP3_9PSED</name>
<dbReference type="EMBL" id="JALQCW010000026">
    <property type="protein sequence ID" value="MCK9798461.1"/>
    <property type="molecule type" value="Genomic_DNA"/>
</dbReference>
<sequence length="305" mass="33727">MQPSSSAQPTSKGALLGRFSHSQALPIGLLVFSLVLFGFSAFVLYLSTILPVDAASAGPVHLQGRRGLEMNFSSPLMLIYFTSGLLAVLGVCMLLMRAWQKRLRKSSFEVYENGIAEVTGNQSEYLAFSDIGDLYLFSSGQVALTGMITNLAYRRNASQPWHHAIYSLKGFNDFLQLVRERYVRGRLPSVLQALQADQAVTFNFISSNQVWRKRVTGGFLKINTQPITLTQHDLQVQGRSVPLSSLRSVDLNTWTEKVVIRDEAGHEVLSTLATGILSHDLFLHTLDALVGVPDTEQRQAQTVLV</sequence>
<keyword evidence="1" id="KW-0812">Transmembrane</keyword>
<evidence type="ECO:0000256" key="1">
    <source>
        <dbReference type="SAM" id="Phobius"/>
    </source>
</evidence>
<dbReference type="Proteomes" id="UP001155059">
    <property type="component" value="Unassembled WGS sequence"/>
</dbReference>
<evidence type="ECO:0000313" key="3">
    <source>
        <dbReference type="Proteomes" id="UP001155059"/>
    </source>
</evidence>
<dbReference type="RefSeq" id="WP_268265270.1">
    <property type="nucleotide sequence ID" value="NZ_JALQCW010000026.1"/>
</dbReference>